<organism evidence="4 5">
    <name type="scientific">Calycina marina</name>
    <dbReference type="NCBI Taxonomy" id="1763456"/>
    <lineage>
        <taxon>Eukaryota</taxon>
        <taxon>Fungi</taxon>
        <taxon>Dikarya</taxon>
        <taxon>Ascomycota</taxon>
        <taxon>Pezizomycotina</taxon>
        <taxon>Leotiomycetes</taxon>
        <taxon>Helotiales</taxon>
        <taxon>Pezizellaceae</taxon>
        <taxon>Calycina</taxon>
    </lineage>
</organism>
<reference evidence="4" key="1">
    <citation type="journal article" date="2021" name="IMA Fungus">
        <title>Genomic characterization of three marine fungi, including Emericellopsis atlantica sp. nov. with signatures of a generalist lifestyle and marine biomass degradation.</title>
        <authorList>
            <person name="Hagestad O.C."/>
            <person name="Hou L."/>
            <person name="Andersen J.H."/>
            <person name="Hansen E.H."/>
            <person name="Altermark B."/>
            <person name="Li C."/>
            <person name="Kuhnert E."/>
            <person name="Cox R.J."/>
            <person name="Crous P.W."/>
            <person name="Spatafora J.W."/>
            <person name="Lail K."/>
            <person name="Amirebrahimi M."/>
            <person name="Lipzen A."/>
            <person name="Pangilinan J."/>
            <person name="Andreopoulos W."/>
            <person name="Hayes R.D."/>
            <person name="Ng V."/>
            <person name="Grigoriev I.V."/>
            <person name="Jackson S.A."/>
            <person name="Sutton T.D.S."/>
            <person name="Dobson A.D.W."/>
            <person name="Rama T."/>
        </authorList>
    </citation>
    <scope>NUCLEOTIDE SEQUENCE</scope>
    <source>
        <strain evidence="4">TRa3180A</strain>
    </source>
</reference>
<feature type="compositionally biased region" description="Basic and acidic residues" evidence="3">
    <location>
        <begin position="38"/>
        <end position="53"/>
    </location>
</feature>
<dbReference type="GO" id="GO:0031145">
    <property type="term" value="P:anaphase-promoting complex-dependent catabolic process"/>
    <property type="evidence" value="ECO:0007669"/>
    <property type="project" value="TreeGrafter"/>
</dbReference>
<dbReference type="InterPro" id="IPR015943">
    <property type="entry name" value="WD40/YVTN_repeat-like_dom_sf"/>
</dbReference>
<dbReference type="Proteomes" id="UP000887226">
    <property type="component" value="Unassembled WGS sequence"/>
</dbReference>
<keyword evidence="2" id="KW-0677">Repeat</keyword>
<dbReference type="Pfam" id="PF00400">
    <property type="entry name" value="WD40"/>
    <property type="match status" value="1"/>
</dbReference>
<keyword evidence="5" id="KW-1185">Reference proteome</keyword>
<protein>
    <submittedName>
        <fullName evidence="4">WD40-repeat-containing domain protein</fullName>
    </submittedName>
</protein>
<accession>A0A9P7YX78</accession>
<sequence length="673" mass="72445">MNPSPSGSVGPSRSLDRFVAHRRPTLEPSSPSSSSFHSNKDPKALSTEERLLRDPAASTDAFKSPSSSTVSTPKPKFPVISRRNRRSGGQGGASVLSFHRSPAGPNGDRQISVGTVWAVGGVAPVVAGIPDGRGRTLGSGTNARLYASTFANNKPMSKTAQETEQQEGRLAQALDLDRVSRVLEFRDRSLASGSKLPMVGKHDESNANPRTLWTGTEWISTRLDTKVKVPSPEPRTLPCAPFKVLDAPSLRDDFYCSILAYSPTCHTLAVGLGSLLYGWSELQGVRLLAQGDKHGPHLTSLAFSSAQGQKSILAFGRSDGSVTLMSLYEGSIPRFQLQQPSPIACIAWRPVIQLRNSRNPHTNQPPVRTEDLLVGDEVGNIYYYSVEWPEPWEIARDNWPGAITLLLRICVHTQQICGLAFNKDGGTFATGGNDNLCCLFEISKVLNGTKNVPNGPQDIISGADGIRRIYPWIGNGQTKELRSGSEVRKWVHGAAVKAIAFCPWRDGLLATGGGSNDKCIHFYHTSSGACLATISVAAQVTSLMWSTTRREICATFGFAQPDHPYRIAVFSWPECKQIAAIAWEGEHRALYAIPYPGGPNESRTSKEGGTGLSRTSKEGCIVVASSDESVKFHEVWSGSKKSISSSSGGPGLLGGSDILEGLEGIDKEGDVIH</sequence>
<dbReference type="SMART" id="SM00320">
    <property type="entry name" value="WD40"/>
    <property type="match status" value="2"/>
</dbReference>
<evidence type="ECO:0000256" key="2">
    <source>
        <dbReference type="ARBA" id="ARBA00022737"/>
    </source>
</evidence>
<dbReference type="GO" id="GO:1905786">
    <property type="term" value="P:positive regulation of anaphase-promoting complex-dependent catabolic process"/>
    <property type="evidence" value="ECO:0007669"/>
    <property type="project" value="TreeGrafter"/>
</dbReference>
<feature type="compositionally biased region" description="Low complexity" evidence="3">
    <location>
        <begin position="1"/>
        <end position="13"/>
    </location>
</feature>
<dbReference type="AlphaFoldDB" id="A0A9P7YX78"/>
<name>A0A9P7YX78_9HELO</name>
<dbReference type="PANTHER" id="PTHR19918:SF5">
    <property type="entry name" value="MEIOSIS-SPECIFIC APC_C ACTIVATOR PROTEIN AMA1"/>
    <property type="match status" value="1"/>
</dbReference>
<feature type="region of interest" description="Disordered" evidence="3">
    <location>
        <begin position="1"/>
        <end position="108"/>
    </location>
</feature>
<feature type="compositionally biased region" description="Low complexity" evidence="3">
    <location>
        <begin position="62"/>
        <end position="78"/>
    </location>
</feature>
<dbReference type="InterPro" id="IPR036322">
    <property type="entry name" value="WD40_repeat_dom_sf"/>
</dbReference>
<dbReference type="OrthoDB" id="10263272at2759"/>
<dbReference type="EMBL" id="MU254181">
    <property type="protein sequence ID" value="KAG9241624.1"/>
    <property type="molecule type" value="Genomic_DNA"/>
</dbReference>
<comment type="caution">
    <text evidence="4">The sequence shown here is derived from an EMBL/GenBank/DDBJ whole genome shotgun (WGS) entry which is preliminary data.</text>
</comment>
<dbReference type="GO" id="GO:1990757">
    <property type="term" value="F:ubiquitin ligase activator activity"/>
    <property type="evidence" value="ECO:0007669"/>
    <property type="project" value="TreeGrafter"/>
</dbReference>
<dbReference type="InterPro" id="IPR033010">
    <property type="entry name" value="Cdc20/Fizzy"/>
</dbReference>
<proteinExistence type="predicted"/>
<evidence type="ECO:0000256" key="3">
    <source>
        <dbReference type="SAM" id="MobiDB-lite"/>
    </source>
</evidence>
<keyword evidence="1" id="KW-0853">WD repeat</keyword>
<evidence type="ECO:0000313" key="5">
    <source>
        <dbReference type="Proteomes" id="UP000887226"/>
    </source>
</evidence>
<dbReference type="SUPFAM" id="SSF50978">
    <property type="entry name" value="WD40 repeat-like"/>
    <property type="match status" value="1"/>
</dbReference>
<evidence type="ECO:0000256" key="1">
    <source>
        <dbReference type="ARBA" id="ARBA00022574"/>
    </source>
</evidence>
<dbReference type="Gene3D" id="2.130.10.10">
    <property type="entry name" value="YVTN repeat-like/Quinoprotein amine dehydrogenase"/>
    <property type="match status" value="1"/>
</dbReference>
<gene>
    <name evidence="4" type="ORF">BJ878DRAFT_519739</name>
</gene>
<dbReference type="GO" id="GO:0005680">
    <property type="term" value="C:anaphase-promoting complex"/>
    <property type="evidence" value="ECO:0007669"/>
    <property type="project" value="TreeGrafter"/>
</dbReference>
<dbReference type="InterPro" id="IPR001680">
    <property type="entry name" value="WD40_rpt"/>
</dbReference>
<evidence type="ECO:0000313" key="4">
    <source>
        <dbReference type="EMBL" id="KAG9241624.1"/>
    </source>
</evidence>
<dbReference type="GO" id="GO:0010997">
    <property type="term" value="F:anaphase-promoting complex binding"/>
    <property type="evidence" value="ECO:0007669"/>
    <property type="project" value="InterPro"/>
</dbReference>
<dbReference type="PANTHER" id="PTHR19918">
    <property type="entry name" value="CELL DIVISION CYCLE 20 CDC20 FIZZY -RELATED"/>
    <property type="match status" value="1"/>
</dbReference>